<feature type="transmembrane region" description="Helical" evidence="1">
    <location>
        <begin position="40"/>
        <end position="62"/>
    </location>
</feature>
<sequence length="378" mass="39573">MATGDDRDHVSSRLTAMLHRLDLARREFERLAANGAYWRYAVYVSAIVALAALGGYAASAVLTTASSNYLGAIYTGILTCLSMLFVKPTAERHPFKEIAAAGGAIAIGAGIGGAIGNEPVLSETFMVVAAFAGFYARRWPEPMPMAGLVMMLSFIISQILASVAAPGVIHASMLPLFACVSIGFWFLPRTAFTRAFEKAAGRIRAALAGELADLTESPGAVTASVRRIDDLLYVANAARAQADLYNPAGIDRHMRIIHCAATLARVWENAADSLSAVAATESTARAPAVRACSGAKAAVAAALARPDANNRASARDALARIGDAADCVVRDLDPAEAPDDLSTRLPFQLINAQLALTHLLETAGHLDAALARGEGAGR</sequence>
<reference evidence="2 3" key="1">
    <citation type="submission" date="2024-02" db="EMBL/GenBank/DDBJ databases">
        <title>Genome analysis and characterization of Microbaculum marinisediminis sp. nov., isolated from marine sediment.</title>
        <authorList>
            <person name="Du Z.-J."/>
            <person name="Ye Y.-Q."/>
            <person name="Zhang Z.-R."/>
            <person name="Yuan S.-M."/>
            <person name="Zhang X.-Y."/>
        </authorList>
    </citation>
    <scope>NUCLEOTIDE SEQUENCE [LARGE SCALE GENOMIC DNA]</scope>
    <source>
        <strain evidence="2 3">SDUM1044001</strain>
    </source>
</reference>
<dbReference type="AlphaFoldDB" id="A0AAW9RTW0"/>
<proteinExistence type="predicted"/>
<feature type="transmembrane region" description="Helical" evidence="1">
    <location>
        <begin position="167"/>
        <end position="187"/>
    </location>
</feature>
<dbReference type="EMBL" id="JAZHOF010000008">
    <property type="protein sequence ID" value="MEJ8573682.1"/>
    <property type="molecule type" value="Genomic_DNA"/>
</dbReference>
<feature type="transmembrane region" description="Helical" evidence="1">
    <location>
        <begin position="120"/>
        <end position="136"/>
    </location>
</feature>
<name>A0AAW9RTW0_9HYPH</name>
<evidence type="ECO:0000313" key="2">
    <source>
        <dbReference type="EMBL" id="MEJ8573682.1"/>
    </source>
</evidence>
<organism evidence="2 3">
    <name type="scientific">Microbaculum marinum</name>
    <dbReference type="NCBI Taxonomy" id="1764581"/>
    <lineage>
        <taxon>Bacteria</taxon>
        <taxon>Pseudomonadati</taxon>
        <taxon>Pseudomonadota</taxon>
        <taxon>Alphaproteobacteria</taxon>
        <taxon>Hyphomicrobiales</taxon>
        <taxon>Tepidamorphaceae</taxon>
        <taxon>Microbaculum</taxon>
    </lineage>
</organism>
<gene>
    <name evidence="2" type="ORF">V3328_19480</name>
</gene>
<dbReference type="RefSeq" id="WP_340331382.1">
    <property type="nucleotide sequence ID" value="NZ_JAZHOF010000008.1"/>
</dbReference>
<evidence type="ECO:0000256" key="1">
    <source>
        <dbReference type="SAM" id="Phobius"/>
    </source>
</evidence>
<keyword evidence="1" id="KW-1133">Transmembrane helix</keyword>
<keyword evidence="1" id="KW-0812">Transmembrane</keyword>
<feature type="transmembrane region" description="Helical" evidence="1">
    <location>
        <begin position="68"/>
        <end position="86"/>
    </location>
</feature>
<protein>
    <recommendedName>
        <fullName evidence="4">FUSC family protein</fullName>
    </recommendedName>
</protein>
<comment type="caution">
    <text evidence="2">The sequence shown here is derived from an EMBL/GenBank/DDBJ whole genome shotgun (WGS) entry which is preliminary data.</text>
</comment>
<keyword evidence="3" id="KW-1185">Reference proteome</keyword>
<accession>A0AAW9RTW0</accession>
<evidence type="ECO:0008006" key="4">
    <source>
        <dbReference type="Google" id="ProtNLM"/>
    </source>
</evidence>
<dbReference type="Proteomes" id="UP001378188">
    <property type="component" value="Unassembled WGS sequence"/>
</dbReference>
<keyword evidence="1" id="KW-0472">Membrane</keyword>
<feature type="transmembrane region" description="Helical" evidence="1">
    <location>
        <begin position="143"/>
        <end position="161"/>
    </location>
</feature>
<feature type="transmembrane region" description="Helical" evidence="1">
    <location>
        <begin position="98"/>
        <end position="114"/>
    </location>
</feature>
<evidence type="ECO:0000313" key="3">
    <source>
        <dbReference type="Proteomes" id="UP001378188"/>
    </source>
</evidence>